<gene>
    <name evidence="2" type="ORF">MKW98_028706</name>
</gene>
<accession>A0AAD4S3W3</accession>
<feature type="compositionally biased region" description="Basic and acidic residues" evidence="1">
    <location>
        <begin position="169"/>
        <end position="178"/>
    </location>
</feature>
<evidence type="ECO:0000313" key="3">
    <source>
        <dbReference type="Proteomes" id="UP001202328"/>
    </source>
</evidence>
<comment type="caution">
    <text evidence="2">The sequence shown here is derived from an EMBL/GenBank/DDBJ whole genome shotgun (WGS) entry which is preliminary data.</text>
</comment>
<keyword evidence="3" id="KW-1185">Reference proteome</keyword>
<evidence type="ECO:0000313" key="2">
    <source>
        <dbReference type="EMBL" id="KAI3858973.1"/>
    </source>
</evidence>
<dbReference type="AlphaFoldDB" id="A0AAD4S3W3"/>
<reference evidence="2" key="1">
    <citation type="submission" date="2022-04" db="EMBL/GenBank/DDBJ databases">
        <title>A functionally conserved STORR gene fusion in Papaver species that diverged 16.8 million years ago.</title>
        <authorList>
            <person name="Catania T."/>
        </authorList>
    </citation>
    <scope>NUCLEOTIDE SEQUENCE</scope>
    <source>
        <strain evidence="2">S-188037</strain>
    </source>
</reference>
<dbReference type="Proteomes" id="UP001202328">
    <property type="component" value="Unassembled WGS sequence"/>
</dbReference>
<organism evidence="2 3">
    <name type="scientific">Papaver atlanticum</name>
    <dbReference type="NCBI Taxonomy" id="357466"/>
    <lineage>
        <taxon>Eukaryota</taxon>
        <taxon>Viridiplantae</taxon>
        <taxon>Streptophyta</taxon>
        <taxon>Embryophyta</taxon>
        <taxon>Tracheophyta</taxon>
        <taxon>Spermatophyta</taxon>
        <taxon>Magnoliopsida</taxon>
        <taxon>Ranunculales</taxon>
        <taxon>Papaveraceae</taxon>
        <taxon>Papaveroideae</taxon>
        <taxon>Papaver</taxon>
    </lineage>
</organism>
<feature type="region of interest" description="Disordered" evidence="1">
    <location>
        <begin position="364"/>
        <end position="386"/>
    </location>
</feature>
<name>A0AAD4S3W3_9MAGN</name>
<feature type="compositionally biased region" description="Basic and acidic residues" evidence="1">
    <location>
        <begin position="364"/>
        <end position="384"/>
    </location>
</feature>
<feature type="compositionally biased region" description="Polar residues" evidence="1">
    <location>
        <begin position="179"/>
        <end position="189"/>
    </location>
</feature>
<evidence type="ECO:0000256" key="1">
    <source>
        <dbReference type="SAM" id="MobiDB-lite"/>
    </source>
</evidence>
<dbReference type="EMBL" id="JAJJMB010014681">
    <property type="protein sequence ID" value="KAI3858973.1"/>
    <property type="molecule type" value="Genomic_DNA"/>
</dbReference>
<protein>
    <submittedName>
        <fullName evidence="2">Uncharacterized protein</fullName>
    </submittedName>
</protein>
<sequence>MLEIVVYEEKSALEEVPEEMTHEIEERKTISVELAMQRELDYCNKVEEMKKERPGYDFGELSMPVQGEPSNLELWEIDRRTPSDSFSNTQGETSDSIDFEKKIMKDEIRDKTDIAEMANESVKGNIMPVELAIQRELAYQKKIEGMQLQPRYDFVERSMCVQGEPSNLELRETDRRPSSDSFLNTQGETSDSILSAKKIIKEEIRDATDVAEMANESVKGNIMSVEVAIQRELAYQKKIEGIQLQPSYGFVELPVADQETHSIRIPSEMDAKPRSGKFPCFKDQATTEKVMWKTMSVELALQREIEYQAKIKRLKLEADNDFREAPQGTTSDLELSKMNRESCFQNSSSLQGRIPNPIFFRGEVQRERSQQQITRREMSNERNRSTTMPAELAIQRKLEVQRKMQNLQSGFKFQERPVPLQVDTPF</sequence>
<feature type="region of interest" description="Disordered" evidence="1">
    <location>
        <begin position="167"/>
        <end position="189"/>
    </location>
</feature>
<proteinExistence type="predicted"/>